<dbReference type="PROSITE" id="PS50893">
    <property type="entry name" value="ABC_TRANSPORTER_2"/>
    <property type="match status" value="1"/>
</dbReference>
<feature type="domain" description="ABC transporter" evidence="4">
    <location>
        <begin position="8"/>
        <end position="248"/>
    </location>
</feature>
<dbReference type="InterPro" id="IPR027417">
    <property type="entry name" value="P-loop_NTPase"/>
</dbReference>
<evidence type="ECO:0000259" key="4">
    <source>
        <dbReference type="PROSITE" id="PS50893"/>
    </source>
</evidence>
<gene>
    <name evidence="5" type="ORF">A3A24_01275</name>
</gene>
<reference evidence="5 6" key="1">
    <citation type="journal article" date="2016" name="Nat. Commun.">
        <title>Thousands of microbial genomes shed light on interconnected biogeochemical processes in an aquifer system.</title>
        <authorList>
            <person name="Anantharaman K."/>
            <person name="Brown C.T."/>
            <person name="Hug L.A."/>
            <person name="Sharon I."/>
            <person name="Castelle C.J."/>
            <person name="Probst A.J."/>
            <person name="Thomas B.C."/>
            <person name="Singh A."/>
            <person name="Wilkins M.J."/>
            <person name="Karaoz U."/>
            <person name="Brodie E.L."/>
            <person name="Williams K.H."/>
            <person name="Hubbard S.S."/>
            <person name="Banfield J.F."/>
        </authorList>
    </citation>
    <scope>NUCLEOTIDE SEQUENCE [LARGE SCALE GENOMIC DNA]</scope>
</reference>
<dbReference type="AlphaFoldDB" id="A0A1G1YTZ0"/>
<dbReference type="Proteomes" id="UP000176512">
    <property type="component" value="Unassembled WGS sequence"/>
</dbReference>
<dbReference type="Pfam" id="PF00005">
    <property type="entry name" value="ABC_tran"/>
    <property type="match status" value="1"/>
</dbReference>
<dbReference type="InterPro" id="IPR003593">
    <property type="entry name" value="AAA+_ATPase"/>
</dbReference>
<evidence type="ECO:0000256" key="1">
    <source>
        <dbReference type="ARBA" id="ARBA00006216"/>
    </source>
</evidence>
<dbReference type="InterPro" id="IPR010230">
    <property type="entry name" value="FeS-cluster_ATPase_SufC"/>
</dbReference>
<protein>
    <submittedName>
        <fullName evidence="5">Fe-S cluster assembly ATPase SufC</fullName>
    </submittedName>
</protein>
<dbReference type="NCBIfam" id="TIGR01978">
    <property type="entry name" value="sufC"/>
    <property type="match status" value="1"/>
</dbReference>
<dbReference type="PANTHER" id="PTHR43204:SF1">
    <property type="entry name" value="ABC TRANSPORTER I FAMILY MEMBER 6, CHLOROPLASTIC"/>
    <property type="match status" value="1"/>
</dbReference>
<dbReference type="PANTHER" id="PTHR43204">
    <property type="entry name" value="ABC TRANSPORTER I FAMILY MEMBER 6, CHLOROPLASTIC"/>
    <property type="match status" value="1"/>
</dbReference>
<organism evidence="5 6">
    <name type="scientific">Candidatus Buchananbacteria bacterium RIFCSPLOWO2_01_FULL_46_12</name>
    <dbReference type="NCBI Taxonomy" id="1797546"/>
    <lineage>
        <taxon>Bacteria</taxon>
        <taxon>Candidatus Buchananiibacteriota</taxon>
    </lineage>
</organism>
<keyword evidence="3" id="KW-0067">ATP-binding</keyword>
<dbReference type="EMBL" id="MHIP01000023">
    <property type="protein sequence ID" value="OGY54887.1"/>
    <property type="molecule type" value="Genomic_DNA"/>
</dbReference>
<comment type="caution">
    <text evidence="5">The sequence shown here is derived from an EMBL/GenBank/DDBJ whole genome shotgun (WGS) entry which is preliminary data.</text>
</comment>
<dbReference type="SMART" id="SM00382">
    <property type="entry name" value="AAA"/>
    <property type="match status" value="1"/>
</dbReference>
<evidence type="ECO:0000313" key="6">
    <source>
        <dbReference type="Proteomes" id="UP000176512"/>
    </source>
</evidence>
<proteinExistence type="inferred from homology"/>
<accession>A0A1G1YTZ0</accession>
<dbReference type="GO" id="GO:0005524">
    <property type="term" value="F:ATP binding"/>
    <property type="evidence" value="ECO:0007669"/>
    <property type="project" value="UniProtKB-KW"/>
</dbReference>
<sequence length="253" mass="27948">MANSKDNLVIKDLHVSLDGQMILRGVSTTIPLGKVTALMGPNGSGKSTLANVLAGKPGYTVKAGSVTWQGKNLLKLEPWQRARLGLFLAWQYPTEVPGVNLREFLRTIYQIRYGTQATLFGFHATIIQALKNLKLPENFLERSLNEGFSGGEKKKSEILQLMVLKPKIAVLDETDSGLDIDALRLIASNINKMRSDQAGFLVITHYQRLLNHLKPDKILIMAEGKIAAEGGPALAKKLEKQGYQWLAKQKTKT</sequence>
<evidence type="ECO:0000313" key="5">
    <source>
        <dbReference type="EMBL" id="OGY54887.1"/>
    </source>
</evidence>
<comment type="similarity">
    <text evidence="1">Belongs to the ABC transporter superfamily. Ycf16 family.</text>
</comment>
<dbReference type="InterPro" id="IPR003439">
    <property type="entry name" value="ABC_transporter-like_ATP-bd"/>
</dbReference>
<evidence type="ECO:0000256" key="2">
    <source>
        <dbReference type="ARBA" id="ARBA00022741"/>
    </source>
</evidence>
<evidence type="ECO:0000256" key="3">
    <source>
        <dbReference type="ARBA" id="ARBA00022840"/>
    </source>
</evidence>
<dbReference type="Gene3D" id="3.40.50.300">
    <property type="entry name" value="P-loop containing nucleotide triphosphate hydrolases"/>
    <property type="match status" value="1"/>
</dbReference>
<name>A0A1G1YTZ0_9BACT</name>
<dbReference type="SUPFAM" id="SSF52540">
    <property type="entry name" value="P-loop containing nucleoside triphosphate hydrolases"/>
    <property type="match status" value="1"/>
</dbReference>
<dbReference type="CDD" id="cd03217">
    <property type="entry name" value="ABC_FeS_Assembly"/>
    <property type="match status" value="1"/>
</dbReference>
<keyword evidence="2" id="KW-0547">Nucleotide-binding</keyword>
<dbReference type="GO" id="GO:0016887">
    <property type="term" value="F:ATP hydrolysis activity"/>
    <property type="evidence" value="ECO:0007669"/>
    <property type="project" value="InterPro"/>
</dbReference>